<evidence type="ECO:0000259" key="8">
    <source>
        <dbReference type="Pfam" id="PF20684"/>
    </source>
</evidence>
<feature type="region of interest" description="Disordered" evidence="6">
    <location>
        <begin position="316"/>
        <end position="353"/>
    </location>
</feature>
<dbReference type="OrthoDB" id="5398233at2759"/>
<feature type="region of interest" description="Disordered" evidence="6">
    <location>
        <begin position="253"/>
        <end position="275"/>
    </location>
</feature>
<sequence>MALGSRVFYAVFIWTAKFTIAEFLGRITAQIWRRSFQYVLQIIRFFLAATFIAVLITTLTECQPFDHYWQVTPDPGPQCRQGYAQLITMGTCNVVTDLLLVMFPIPIIHLSAMPTGRKISLTLLFTLPLILVAITCYRIPSVISHRGSQQYRTLLASLEILAAAAVSNAIVIGSFVRDRGLKKQKFKAASFSESLEQTTSRRATITHHHWGSDADLVSDLGIRLDPSLRPLSYQKIRPAPVAVLPKRGSVDRNWQFPSSQMPVDDDRTSTSDSLSGLKAHPYEYIETNTRPAARRSNSGTPSKYISLSKVSLNDVGGLLDPPKAQEGPISPPAAVTSINMTPPNALPETQEPRTRNHLFRTVAGFLSSSSSGSSPSQSSPSPNTSSRALPNFSRPTLNTSYLASGARTAPANRRTSSPAISPGDARPRNDSPGEPGVPELQDLGGLLNRDIEGNMPHSK</sequence>
<keyword evidence="4 7" id="KW-0472">Membrane</keyword>
<comment type="subcellular location">
    <subcellularLocation>
        <location evidence="1">Membrane</location>
        <topology evidence="1">Multi-pass membrane protein</topology>
    </subcellularLocation>
</comment>
<evidence type="ECO:0000256" key="7">
    <source>
        <dbReference type="SAM" id="Phobius"/>
    </source>
</evidence>
<feature type="compositionally biased region" description="Polar residues" evidence="6">
    <location>
        <begin position="393"/>
        <end position="402"/>
    </location>
</feature>
<evidence type="ECO:0000256" key="2">
    <source>
        <dbReference type="ARBA" id="ARBA00022692"/>
    </source>
</evidence>
<feature type="transmembrane region" description="Helical" evidence="7">
    <location>
        <begin position="83"/>
        <end position="107"/>
    </location>
</feature>
<feature type="region of interest" description="Disordered" evidence="6">
    <location>
        <begin position="366"/>
        <end position="459"/>
    </location>
</feature>
<dbReference type="RefSeq" id="XP_002850280.1">
    <property type="nucleotide sequence ID" value="XM_002850234.1"/>
</dbReference>
<evidence type="ECO:0000256" key="4">
    <source>
        <dbReference type="ARBA" id="ARBA00023136"/>
    </source>
</evidence>
<comment type="similarity">
    <text evidence="5">Belongs to the SAT4 family.</text>
</comment>
<evidence type="ECO:0000256" key="1">
    <source>
        <dbReference type="ARBA" id="ARBA00004141"/>
    </source>
</evidence>
<dbReference type="GO" id="GO:0016020">
    <property type="term" value="C:membrane"/>
    <property type="evidence" value="ECO:0007669"/>
    <property type="project" value="UniProtKB-SubCell"/>
</dbReference>
<proteinExistence type="inferred from homology"/>
<organism evidence="9 10">
    <name type="scientific">Arthroderma otae (strain ATCC MYA-4605 / CBS 113480)</name>
    <name type="common">Microsporum canis</name>
    <dbReference type="NCBI Taxonomy" id="554155"/>
    <lineage>
        <taxon>Eukaryota</taxon>
        <taxon>Fungi</taxon>
        <taxon>Dikarya</taxon>
        <taxon>Ascomycota</taxon>
        <taxon>Pezizomycotina</taxon>
        <taxon>Eurotiomycetes</taxon>
        <taxon>Eurotiomycetidae</taxon>
        <taxon>Onygenales</taxon>
        <taxon>Arthrodermataceae</taxon>
        <taxon>Microsporum</taxon>
    </lineage>
</organism>
<feature type="transmembrane region" description="Helical" evidence="7">
    <location>
        <begin position="160"/>
        <end position="177"/>
    </location>
</feature>
<protein>
    <recommendedName>
        <fullName evidence="8">Rhodopsin domain-containing protein</fullName>
    </recommendedName>
</protein>
<keyword evidence="10" id="KW-1185">Reference proteome</keyword>
<accession>C5FC73</accession>
<feature type="domain" description="Rhodopsin" evidence="8">
    <location>
        <begin position="5"/>
        <end position="149"/>
    </location>
</feature>
<dbReference type="InterPro" id="IPR049326">
    <property type="entry name" value="Rhodopsin_dom_fungi"/>
</dbReference>
<dbReference type="HOGENOM" id="CLU_019101_1_2_1"/>
<dbReference type="AlphaFoldDB" id="C5FC73"/>
<gene>
    <name evidence="9" type="ORF">MCYG_00384</name>
</gene>
<dbReference type="STRING" id="554155.C5FC73"/>
<evidence type="ECO:0000313" key="10">
    <source>
        <dbReference type="Proteomes" id="UP000002035"/>
    </source>
</evidence>
<feature type="transmembrane region" description="Helical" evidence="7">
    <location>
        <begin position="119"/>
        <end position="140"/>
    </location>
</feature>
<evidence type="ECO:0000313" key="9">
    <source>
        <dbReference type="EMBL" id="EEQ27496.1"/>
    </source>
</evidence>
<dbReference type="Pfam" id="PF20684">
    <property type="entry name" value="Fung_rhodopsin"/>
    <property type="match status" value="1"/>
</dbReference>
<name>C5FC73_ARTOC</name>
<dbReference type="GeneID" id="9225421"/>
<dbReference type="EMBL" id="DS995701">
    <property type="protein sequence ID" value="EEQ27496.1"/>
    <property type="molecule type" value="Genomic_DNA"/>
</dbReference>
<feature type="transmembrane region" description="Helical" evidence="7">
    <location>
        <begin position="6"/>
        <end position="24"/>
    </location>
</feature>
<reference evidence="10" key="1">
    <citation type="journal article" date="2012" name="MBio">
        <title>Comparative genome analysis of Trichophyton rubrum and related dermatophytes reveals candidate genes involved in infection.</title>
        <authorList>
            <person name="Martinez D.A."/>
            <person name="Oliver B.G."/>
            <person name="Graeser Y."/>
            <person name="Goldberg J.M."/>
            <person name="Li W."/>
            <person name="Martinez-Rossi N.M."/>
            <person name="Monod M."/>
            <person name="Shelest E."/>
            <person name="Barton R.C."/>
            <person name="Birch E."/>
            <person name="Brakhage A.A."/>
            <person name="Chen Z."/>
            <person name="Gurr S.J."/>
            <person name="Heiman D."/>
            <person name="Heitman J."/>
            <person name="Kosti I."/>
            <person name="Rossi A."/>
            <person name="Saif S."/>
            <person name="Samalova M."/>
            <person name="Saunders C.W."/>
            <person name="Shea T."/>
            <person name="Summerbell R.C."/>
            <person name="Xu J."/>
            <person name="Young S."/>
            <person name="Zeng Q."/>
            <person name="Birren B.W."/>
            <person name="Cuomo C.A."/>
            <person name="White T.C."/>
        </authorList>
    </citation>
    <scope>NUCLEOTIDE SEQUENCE [LARGE SCALE GENOMIC DNA]</scope>
    <source>
        <strain evidence="10">ATCC MYA-4605 / CBS 113480</strain>
    </source>
</reference>
<evidence type="ECO:0000256" key="3">
    <source>
        <dbReference type="ARBA" id="ARBA00022989"/>
    </source>
</evidence>
<keyword evidence="2 7" id="KW-0812">Transmembrane</keyword>
<dbReference type="InterPro" id="IPR052337">
    <property type="entry name" value="SAT4-like"/>
</dbReference>
<evidence type="ECO:0000256" key="5">
    <source>
        <dbReference type="ARBA" id="ARBA00038359"/>
    </source>
</evidence>
<evidence type="ECO:0000256" key="6">
    <source>
        <dbReference type="SAM" id="MobiDB-lite"/>
    </source>
</evidence>
<dbReference type="eggNOG" id="ENOG502RYRX">
    <property type="taxonomic scope" value="Eukaryota"/>
</dbReference>
<feature type="compositionally biased region" description="Low complexity" evidence="6">
    <location>
        <begin position="367"/>
        <end position="386"/>
    </location>
</feature>
<dbReference type="Proteomes" id="UP000002035">
    <property type="component" value="Unassembled WGS sequence"/>
</dbReference>
<dbReference type="PANTHER" id="PTHR33048">
    <property type="entry name" value="PTH11-LIKE INTEGRAL MEMBRANE PROTEIN (AFU_ORTHOLOGUE AFUA_5G11245)"/>
    <property type="match status" value="1"/>
</dbReference>
<dbReference type="VEuPathDB" id="FungiDB:MCYG_00384"/>
<feature type="transmembrane region" description="Helical" evidence="7">
    <location>
        <begin position="36"/>
        <end position="59"/>
    </location>
</feature>
<keyword evidence="3 7" id="KW-1133">Transmembrane helix</keyword>
<dbReference type="PANTHER" id="PTHR33048:SF19">
    <property type="entry name" value="MEMBRANE PROTEIN PTH11-LIKE, PUTATIVE (AFU_ORTHOLOGUE AFUA_1G14080)-RELATED"/>
    <property type="match status" value="1"/>
</dbReference>